<reference evidence="3" key="1">
    <citation type="submission" date="2016-05" db="EMBL/GenBank/DDBJ databases">
        <authorList>
            <person name="Lavstsen T."/>
            <person name="Jespersen J.S."/>
        </authorList>
    </citation>
    <scope>NUCLEOTIDE SEQUENCE</scope>
    <source>
        <tissue evidence="3">Brain</tissue>
    </source>
</reference>
<feature type="coiled-coil region" evidence="1">
    <location>
        <begin position="69"/>
        <end position="100"/>
    </location>
</feature>
<dbReference type="GO" id="GO:0005813">
    <property type="term" value="C:centrosome"/>
    <property type="evidence" value="ECO:0007669"/>
    <property type="project" value="InterPro"/>
</dbReference>
<feature type="compositionally biased region" description="Basic and acidic residues" evidence="2">
    <location>
        <begin position="393"/>
        <end position="417"/>
    </location>
</feature>
<feature type="region of interest" description="Disordered" evidence="2">
    <location>
        <begin position="754"/>
        <end position="796"/>
    </location>
</feature>
<evidence type="ECO:0000256" key="1">
    <source>
        <dbReference type="SAM" id="Coils"/>
    </source>
</evidence>
<evidence type="ECO:0000256" key="2">
    <source>
        <dbReference type="SAM" id="MobiDB-lite"/>
    </source>
</evidence>
<feature type="region of interest" description="Disordered" evidence="2">
    <location>
        <begin position="475"/>
        <end position="543"/>
    </location>
</feature>
<feature type="compositionally biased region" description="Basic and acidic residues" evidence="2">
    <location>
        <begin position="475"/>
        <end position="542"/>
    </location>
</feature>
<feature type="region of interest" description="Disordered" evidence="2">
    <location>
        <begin position="285"/>
        <end position="359"/>
    </location>
</feature>
<feature type="compositionally biased region" description="Basic and acidic residues" evidence="2">
    <location>
        <begin position="308"/>
        <end position="333"/>
    </location>
</feature>
<organism evidence="3">
    <name type="scientific">Nothobranchius pienaari</name>
    <dbReference type="NCBI Taxonomy" id="704102"/>
    <lineage>
        <taxon>Eukaryota</taxon>
        <taxon>Metazoa</taxon>
        <taxon>Chordata</taxon>
        <taxon>Craniata</taxon>
        <taxon>Vertebrata</taxon>
        <taxon>Euteleostomi</taxon>
        <taxon>Actinopterygii</taxon>
        <taxon>Neopterygii</taxon>
        <taxon>Teleostei</taxon>
        <taxon>Neoteleostei</taxon>
        <taxon>Acanthomorphata</taxon>
        <taxon>Ovalentaria</taxon>
        <taxon>Atherinomorphae</taxon>
        <taxon>Cyprinodontiformes</taxon>
        <taxon>Nothobranchiidae</taxon>
        <taxon>Nothobranchius</taxon>
    </lineage>
</organism>
<feature type="region of interest" description="Disordered" evidence="2">
    <location>
        <begin position="178"/>
        <end position="211"/>
    </location>
</feature>
<feature type="compositionally biased region" description="Basic and acidic residues" evidence="2">
    <location>
        <begin position="648"/>
        <end position="677"/>
    </location>
</feature>
<dbReference type="PANTHER" id="PTHR21616">
    <property type="entry name" value="CENTROSOME SPINDLE POLE ASSOCIATED PROTEIN"/>
    <property type="match status" value="1"/>
</dbReference>
<dbReference type="PANTHER" id="PTHR21616:SF2">
    <property type="entry name" value="CENTROSOME AND SPINDLE POLE-ASSOCIATED PROTEIN 1"/>
    <property type="match status" value="1"/>
</dbReference>
<feature type="compositionally biased region" description="Basic and acidic residues" evidence="2">
    <location>
        <begin position="786"/>
        <end position="796"/>
    </location>
</feature>
<dbReference type="EMBL" id="HAEF01014846">
    <property type="protein sequence ID" value="SBR56005.1"/>
    <property type="molecule type" value="Transcribed_RNA"/>
</dbReference>
<sequence length="796" mass="92521">MRTTRGLHQFSPNTGTIKVDLRSRTQMMRSSTMMNWSRLKAKGTCCWKLIPGVRRTRKLEMMEGAADTDEVLQRKKERYRLELKEQIAEQHRNKKREKDLELKVAATGATDPEKQPERILQFGLNRGKGPLCLKPFDETDSLSRPLPSNEKAVSGWEGPCPEHPHVAFQSPLLEYSSVLGLGEDDPSPDRHPVSRNPVFHPHPPSSLSESYRSPCLEPYQSYKTRILLDPNMAHYAHSFPGPEFPLASWNVPPRGTVPTKFGNYSPKSCWSFPDPLVNGPSSDVVDPLTEVSSERPRSTRSRTLSYRDALKQQIEEQQERRRMEREEKERHEAQLQADMKNHQPWGRGGGGAPLRDSTGNLIADLNRMHKQNEEVFINPEAWQRRAMAAKMAHQSEKLDPTERGSDSVPERRKHDASQRLPGFTHAQAPQFARGKVFASQPDEFQLQEQDKYKAYLKQQIEEKMRKKAVERDRLRLEEEKEEKRLSEQRQRIQREYEEEQEKKKQKEVDQRAKNEELIRLAEQRRMDAEKKKEKEAEEKESTMLKMRRNQLRAAGDQRDIFSELSALRRQLRSEQKRLEAHLQQDNWDELDSPVSMRLQEPPEVDVFDMARLRLQAPVRRPNSKKIELRNPLHIHDSFQLKYPVNVDGESKLGSSEDDKEEKQGIASRRSQDSRDSNHQFARQRSTVQDDYFDLFPPHQNDYLRNLMGSSRRGFLLESESAFIDPLGEASPAPQTPEPNRIHQLPARVRRRLARQSQLYHQELAASSQPDGPQDDYLRPLGVRMQQEADLRSEQRK</sequence>
<feature type="region of interest" description="Disordered" evidence="2">
    <location>
        <begin position="647"/>
        <end position="685"/>
    </location>
</feature>
<feature type="region of interest" description="Disordered" evidence="2">
    <location>
        <begin position="386"/>
        <end position="427"/>
    </location>
</feature>
<accession>A0A1A8MGF6</accession>
<protein>
    <submittedName>
        <fullName evidence="3">Centrosome and spindle pole associated protein 1</fullName>
    </submittedName>
</protein>
<dbReference type="AlphaFoldDB" id="A0A1A8MGF6"/>
<gene>
    <name evidence="3" type="primary">CSPP1</name>
</gene>
<dbReference type="GO" id="GO:0005874">
    <property type="term" value="C:microtubule"/>
    <property type="evidence" value="ECO:0007669"/>
    <property type="project" value="InterPro"/>
</dbReference>
<name>A0A1A8MGF6_9TELE</name>
<keyword evidence="1" id="KW-0175">Coiled coil</keyword>
<proteinExistence type="predicted"/>
<evidence type="ECO:0000313" key="3">
    <source>
        <dbReference type="EMBL" id="SBR56005.1"/>
    </source>
</evidence>
<feature type="compositionally biased region" description="Polar residues" evidence="2">
    <location>
        <begin position="754"/>
        <end position="770"/>
    </location>
</feature>
<dbReference type="GO" id="GO:0000922">
    <property type="term" value="C:spindle pole"/>
    <property type="evidence" value="ECO:0007669"/>
    <property type="project" value="InterPro"/>
</dbReference>
<dbReference type="GO" id="GO:0032467">
    <property type="term" value="P:positive regulation of cytokinesis"/>
    <property type="evidence" value="ECO:0007669"/>
    <property type="project" value="InterPro"/>
</dbReference>
<reference evidence="3" key="2">
    <citation type="submission" date="2016-06" db="EMBL/GenBank/DDBJ databases">
        <title>The genome of a short-lived fish provides insights into sex chromosome evolution and the genetic control of aging.</title>
        <authorList>
            <person name="Reichwald K."/>
            <person name="Felder M."/>
            <person name="Petzold A."/>
            <person name="Koch P."/>
            <person name="Groth M."/>
            <person name="Platzer M."/>
        </authorList>
    </citation>
    <scope>NUCLEOTIDE SEQUENCE</scope>
    <source>
        <tissue evidence="3">Brain</tissue>
    </source>
</reference>
<dbReference type="InterPro" id="IPR026708">
    <property type="entry name" value="CSPP1"/>
</dbReference>